<dbReference type="Proteomes" id="UP001462502">
    <property type="component" value="Unassembled WGS sequence"/>
</dbReference>
<evidence type="ECO:0000313" key="1">
    <source>
        <dbReference type="EMBL" id="MEO9384729.1"/>
    </source>
</evidence>
<evidence type="ECO:0000313" key="2">
    <source>
        <dbReference type="Proteomes" id="UP001462502"/>
    </source>
</evidence>
<keyword evidence="1" id="KW-0808">Transferase</keyword>
<dbReference type="InterPro" id="IPR016181">
    <property type="entry name" value="Acyl_CoA_acyltransferase"/>
</dbReference>
<keyword evidence="1" id="KW-0012">Acyltransferase</keyword>
<dbReference type="EC" id="2.3.1.-" evidence="1"/>
<organism evidence="1 2">
    <name type="scientific">Chromobacterium phragmitis</name>
    <dbReference type="NCBI Taxonomy" id="2202141"/>
    <lineage>
        <taxon>Bacteria</taxon>
        <taxon>Pseudomonadati</taxon>
        <taxon>Pseudomonadota</taxon>
        <taxon>Betaproteobacteria</taxon>
        <taxon>Neisseriales</taxon>
        <taxon>Chromobacteriaceae</taxon>
        <taxon>Chromobacterium</taxon>
    </lineage>
</organism>
<dbReference type="Pfam" id="PF13527">
    <property type="entry name" value="Acetyltransf_9"/>
    <property type="match status" value="1"/>
</dbReference>
<dbReference type="GO" id="GO:0016746">
    <property type="term" value="F:acyltransferase activity"/>
    <property type="evidence" value="ECO:0007669"/>
    <property type="project" value="UniProtKB-KW"/>
</dbReference>
<comment type="caution">
    <text evidence="1">The sequence shown here is derived from an EMBL/GenBank/DDBJ whole genome shotgun (WGS) entry which is preliminary data.</text>
</comment>
<dbReference type="RefSeq" id="WP_347936424.1">
    <property type="nucleotide sequence ID" value="NZ_CP158160.1"/>
</dbReference>
<gene>
    <name evidence="1" type="ORF">ABI908_11545</name>
</gene>
<proteinExistence type="predicted"/>
<name>A0ABV0IVK2_9NEIS</name>
<protein>
    <submittedName>
        <fullName evidence="1">GNAT family N-acetyltransferase</fullName>
        <ecNumber evidence="1">2.3.1.-</ecNumber>
    </submittedName>
</protein>
<keyword evidence="2" id="KW-1185">Reference proteome</keyword>
<dbReference type="EMBL" id="JBDXMI010000001">
    <property type="protein sequence ID" value="MEO9384729.1"/>
    <property type="molecule type" value="Genomic_DNA"/>
</dbReference>
<sequence>MRGESSIFRAVLNWPAWRDRPSQTTRTIAMDIIRIRDKAGFAAHRGAIEMLFTECFGDRLSADVWEWAYLTNPNGAGVASLCYDGERLVGHYAAIPVRLKSDARAVNAYQSMTTMVSADYRKEGLFVKLATDTYAQARELGIDCVLGFPNAMSTPGFRNKLNWTLPEPDYVATLSKSELLLAADHFRRGPEQWRLDLDDAANREWRLSKPGAACVWDDGLAYKRHGDNIDVLAFDDPAQFERLPEAAGISILVPATVDALRSHLAFEYQFGGIGICSAFDPAQVQRQMGISDVF</sequence>
<dbReference type="Gene3D" id="3.40.630.30">
    <property type="match status" value="1"/>
</dbReference>
<accession>A0ABV0IVK2</accession>
<reference evidence="1 2" key="1">
    <citation type="submission" date="2024-05" db="EMBL/GenBank/DDBJ databases">
        <authorList>
            <person name="De Oliveira J.P."/>
            <person name="Noriler S.A."/>
            <person name="De Oliveira A.G."/>
            <person name="Sipoli D.S."/>
        </authorList>
    </citation>
    <scope>NUCLEOTIDE SEQUENCE [LARGE SCALE GENOMIC DNA]</scope>
    <source>
        <strain evidence="1 2">LABIM192</strain>
    </source>
</reference>
<dbReference type="SUPFAM" id="SSF55729">
    <property type="entry name" value="Acyl-CoA N-acyltransferases (Nat)"/>
    <property type="match status" value="1"/>
</dbReference>